<evidence type="ECO:0000313" key="1">
    <source>
        <dbReference type="EMBL" id="CAG9315990.1"/>
    </source>
</evidence>
<name>A0AAU9IXL0_9CILI</name>
<protein>
    <submittedName>
        <fullName evidence="1">Uncharacterized protein</fullName>
    </submittedName>
</protein>
<accession>A0AAU9IXL0</accession>
<proteinExistence type="predicted"/>
<comment type="caution">
    <text evidence="1">The sequence shown here is derived from an EMBL/GenBank/DDBJ whole genome shotgun (WGS) entry which is preliminary data.</text>
</comment>
<keyword evidence="2" id="KW-1185">Reference proteome</keyword>
<dbReference type="AlphaFoldDB" id="A0AAU9IXL0"/>
<sequence>MPFKFSSLLYTPNKSNGSDVKVNIKNSNKYIWLSENLSDIAPIHSRANFTSWTMRMWQLHISSIQCNKIVEAAPIHPQLP</sequence>
<evidence type="ECO:0000313" key="2">
    <source>
        <dbReference type="Proteomes" id="UP001162131"/>
    </source>
</evidence>
<reference evidence="1" key="1">
    <citation type="submission" date="2021-09" db="EMBL/GenBank/DDBJ databases">
        <authorList>
            <consortium name="AG Swart"/>
            <person name="Singh M."/>
            <person name="Singh A."/>
            <person name="Seah K."/>
            <person name="Emmerich C."/>
        </authorList>
    </citation>
    <scope>NUCLEOTIDE SEQUENCE</scope>
    <source>
        <strain evidence="1">ATCC30299</strain>
    </source>
</reference>
<dbReference type="Proteomes" id="UP001162131">
    <property type="component" value="Unassembled WGS sequence"/>
</dbReference>
<gene>
    <name evidence="1" type="ORF">BSTOLATCC_MIC14731</name>
</gene>
<dbReference type="EMBL" id="CAJZBQ010000014">
    <property type="protein sequence ID" value="CAG9315990.1"/>
    <property type="molecule type" value="Genomic_DNA"/>
</dbReference>
<organism evidence="1 2">
    <name type="scientific">Blepharisma stoltei</name>
    <dbReference type="NCBI Taxonomy" id="1481888"/>
    <lineage>
        <taxon>Eukaryota</taxon>
        <taxon>Sar</taxon>
        <taxon>Alveolata</taxon>
        <taxon>Ciliophora</taxon>
        <taxon>Postciliodesmatophora</taxon>
        <taxon>Heterotrichea</taxon>
        <taxon>Heterotrichida</taxon>
        <taxon>Blepharismidae</taxon>
        <taxon>Blepharisma</taxon>
    </lineage>
</organism>